<accession>A0ABU7KD93</accession>
<gene>
    <name evidence="1" type="ORF">Q8791_23535</name>
</gene>
<comment type="caution">
    <text evidence="1">The sequence shown here is derived from an EMBL/GenBank/DDBJ whole genome shotgun (WGS) entry which is preliminary data.</text>
</comment>
<proteinExistence type="predicted"/>
<evidence type="ECO:0000313" key="1">
    <source>
        <dbReference type="EMBL" id="MEE2040194.1"/>
    </source>
</evidence>
<name>A0ABU7KD93_9ACTN</name>
<dbReference type="Proteomes" id="UP001356095">
    <property type="component" value="Unassembled WGS sequence"/>
</dbReference>
<evidence type="ECO:0000313" key="2">
    <source>
        <dbReference type="Proteomes" id="UP001356095"/>
    </source>
</evidence>
<reference evidence="1 2" key="1">
    <citation type="submission" date="2023-08" db="EMBL/GenBank/DDBJ databases">
        <authorList>
            <person name="Girao M."/>
            <person name="Carvalho M.F."/>
        </authorList>
    </citation>
    <scope>NUCLEOTIDE SEQUENCE [LARGE SCALE GENOMIC DNA]</scope>
    <source>
        <strain evidence="1 2">CT-R113</strain>
    </source>
</reference>
<organism evidence="1 2">
    <name type="scientific">Nocardiopsis codii</name>
    <dbReference type="NCBI Taxonomy" id="3065942"/>
    <lineage>
        <taxon>Bacteria</taxon>
        <taxon>Bacillati</taxon>
        <taxon>Actinomycetota</taxon>
        <taxon>Actinomycetes</taxon>
        <taxon>Streptosporangiales</taxon>
        <taxon>Nocardiopsidaceae</taxon>
        <taxon>Nocardiopsis</taxon>
    </lineage>
</organism>
<dbReference type="RefSeq" id="WP_330093963.1">
    <property type="nucleotide sequence ID" value="NZ_JAUZMY010000026.1"/>
</dbReference>
<dbReference type="EMBL" id="JAUZMY010000026">
    <property type="protein sequence ID" value="MEE2040194.1"/>
    <property type="molecule type" value="Genomic_DNA"/>
</dbReference>
<evidence type="ECO:0008006" key="3">
    <source>
        <dbReference type="Google" id="ProtNLM"/>
    </source>
</evidence>
<keyword evidence="2" id="KW-1185">Reference proteome</keyword>
<protein>
    <recommendedName>
        <fullName evidence="3">Holin</fullName>
    </recommendedName>
</protein>
<sequence length="68" mass="7896">MLKRDRQCRICKKAEAVEADHWPLDRKTLVAMGLDPDNPEYGRGLCHSCHSSETARYQPGGWYRHAPW</sequence>